<reference evidence="1" key="1">
    <citation type="submission" date="2014-11" db="EMBL/GenBank/DDBJ databases">
        <authorList>
            <person name="Amaro Gonzalez C."/>
        </authorList>
    </citation>
    <scope>NUCLEOTIDE SEQUENCE</scope>
</reference>
<evidence type="ECO:0000313" key="1">
    <source>
        <dbReference type="EMBL" id="JAH32787.1"/>
    </source>
</evidence>
<organism evidence="1">
    <name type="scientific">Anguilla anguilla</name>
    <name type="common">European freshwater eel</name>
    <name type="synonym">Muraena anguilla</name>
    <dbReference type="NCBI Taxonomy" id="7936"/>
    <lineage>
        <taxon>Eukaryota</taxon>
        <taxon>Metazoa</taxon>
        <taxon>Chordata</taxon>
        <taxon>Craniata</taxon>
        <taxon>Vertebrata</taxon>
        <taxon>Euteleostomi</taxon>
        <taxon>Actinopterygii</taxon>
        <taxon>Neopterygii</taxon>
        <taxon>Teleostei</taxon>
        <taxon>Anguilliformes</taxon>
        <taxon>Anguillidae</taxon>
        <taxon>Anguilla</taxon>
    </lineage>
</organism>
<reference evidence="1" key="2">
    <citation type="journal article" date="2015" name="Fish Shellfish Immunol.">
        <title>Early steps in the European eel (Anguilla anguilla)-Vibrio vulnificus interaction in the gills: Role of the RtxA13 toxin.</title>
        <authorList>
            <person name="Callol A."/>
            <person name="Pajuelo D."/>
            <person name="Ebbesson L."/>
            <person name="Teles M."/>
            <person name="MacKenzie S."/>
            <person name="Amaro C."/>
        </authorList>
    </citation>
    <scope>NUCLEOTIDE SEQUENCE</scope>
</reference>
<sequence length="15" mass="1843">MQPEVKKRQKKEKVS</sequence>
<proteinExistence type="predicted"/>
<name>A0A0E9RVH4_ANGAN</name>
<accession>A0A0E9RVH4</accession>
<protein>
    <submittedName>
        <fullName evidence="1">Uncharacterized protein</fullName>
    </submittedName>
</protein>
<dbReference type="EMBL" id="GBXM01075790">
    <property type="protein sequence ID" value="JAH32787.1"/>
    <property type="molecule type" value="Transcribed_RNA"/>
</dbReference>